<reference evidence="6" key="2">
    <citation type="journal article" date="2021" name="Microbiome">
        <title>Successional dynamics and alternative stable states in a saline activated sludge microbial community over 9 years.</title>
        <authorList>
            <person name="Wang Y."/>
            <person name="Ye J."/>
            <person name="Ju F."/>
            <person name="Liu L."/>
            <person name="Boyd J.A."/>
            <person name="Deng Y."/>
            <person name="Parks D.H."/>
            <person name="Jiang X."/>
            <person name="Yin X."/>
            <person name="Woodcroft B.J."/>
            <person name="Tyson G.W."/>
            <person name="Hugenholtz P."/>
            <person name="Polz M.F."/>
            <person name="Zhang T."/>
        </authorList>
    </citation>
    <scope>NUCLEOTIDE SEQUENCE</scope>
    <source>
        <strain evidence="6">HKST-UBA01</strain>
    </source>
</reference>
<feature type="region of interest" description="Disordered" evidence="4">
    <location>
        <begin position="215"/>
        <end position="235"/>
    </location>
</feature>
<dbReference type="InterPro" id="IPR036188">
    <property type="entry name" value="FAD/NAD-bd_sf"/>
</dbReference>
<evidence type="ECO:0000256" key="3">
    <source>
        <dbReference type="ARBA" id="ARBA00023014"/>
    </source>
</evidence>
<comment type="caution">
    <text evidence="6">The sequence shown here is derived from an EMBL/GenBank/DDBJ whole genome shotgun (WGS) entry which is preliminary data.</text>
</comment>
<reference evidence="6" key="1">
    <citation type="submission" date="2020-04" db="EMBL/GenBank/DDBJ databases">
        <authorList>
            <person name="Zhang T."/>
        </authorList>
    </citation>
    <scope>NUCLEOTIDE SEQUENCE</scope>
    <source>
        <strain evidence="6">HKST-UBA01</strain>
    </source>
</reference>
<dbReference type="Proteomes" id="UP000697710">
    <property type="component" value="Unassembled WGS sequence"/>
</dbReference>
<dbReference type="Gene3D" id="3.30.70.20">
    <property type="match status" value="1"/>
</dbReference>
<evidence type="ECO:0000256" key="2">
    <source>
        <dbReference type="ARBA" id="ARBA00023004"/>
    </source>
</evidence>
<dbReference type="PROSITE" id="PS51379">
    <property type="entry name" value="4FE4S_FER_2"/>
    <property type="match status" value="2"/>
</dbReference>
<dbReference type="InterPro" id="IPR017900">
    <property type="entry name" value="4Fe4S_Fe_S_CS"/>
</dbReference>
<organism evidence="6 7">
    <name type="scientific">Eiseniibacteriota bacterium</name>
    <dbReference type="NCBI Taxonomy" id="2212470"/>
    <lineage>
        <taxon>Bacteria</taxon>
        <taxon>Candidatus Eiseniibacteriota</taxon>
    </lineage>
</organism>
<proteinExistence type="predicted"/>
<keyword evidence="2" id="KW-0408">Iron</keyword>
<dbReference type="InterPro" id="IPR017896">
    <property type="entry name" value="4Fe4S_Fe-S-bd"/>
</dbReference>
<evidence type="ECO:0000259" key="5">
    <source>
        <dbReference type="PROSITE" id="PS51379"/>
    </source>
</evidence>
<dbReference type="GO" id="GO:0051536">
    <property type="term" value="F:iron-sulfur cluster binding"/>
    <property type="evidence" value="ECO:0007669"/>
    <property type="project" value="UniProtKB-KW"/>
</dbReference>
<evidence type="ECO:0000313" key="6">
    <source>
        <dbReference type="EMBL" id="MCA9730125.1"/>
    </source>
</evidence>
<gene>
    <name evidence="6" type="ORF">KC729_20745</name>
</gene>
<keyword evidence="1" id="KW-0479">Metal-binding</keyword>
<dbReference type="InterPro" id="IPR023753">
    <property type="entry name" value="FAD/NAD-binding_dom"/>
</dbReference>
<dbReference type="GO" id="GO:0046872">
    <property type="term" value="F:metal ion binding"/>
    <property type="evidence" value="ECO:0007669"/>
    <property type="project" value="UniProtKB-KW"/>
</dbReference>
<dbReference type="Pfam" id="PF12838">
    <property type="entry name" value="Fer4_7"/>
    <property type="match status" value="1"/>
</dbReference>
<dbReference type="Gene3D" id="3.50.50.60">
    <property type="entry name" value="FAD/NAD(P)-binding domain"/>
    <property type="match status" value="3"/>
</dbReference>
<feature type="domain" description="4Fe-4S ferredoxin-type" evidence="5">
    <location>
        <begin position="357"/>
        <end position="386"/>
    </location>
</feature>
<dbReference type="GO" id="GO:0016491">
    <property type="term" value="F:oxidoreductase activity"/>
    <property type="evidence" value="ECO:0007669"/>
    <property type="project" value="InterPro"/>
</dbReference>
<dbReference type="PRINTS" id="PR00419">
    <property type="entry name" value="ADXRDTASE"/>
</dbReference>
<accession>A0A956M2L8</accession>
<dbReference type="Pfam" id="PF07992">
    <property type="entry name" value="Pyr_redox_2"/>
    <property type="match status" value="1"/>
</dbReference>
<protein>
    <submittedName>
        <fullName evidence="6">FAD-dependent oxidoreductase</fullName>
    </submittedName>
</protein>
<feature type="domain" description="4Fe-4S ferredoxin-type" evidence="5">
    <location>
        <begin position="392"/>
        <end position="421"/>
    </location>
</feature>
<feature type="non-terminal residue" evidence="6">
    <location>
        <position position="1"/>
    </location>
</feature>
<keyword evidence="3" id="KW-0411">Iron-sulfur</keyword>
<dbReference type="SUPFAM" id="SSF54862">
    <property type="entry name" value="4Fe-4S ferredoxins"/>
    <property type="match status" value="1"/>
</dbReference>
<evidence type="ECO:0000256" key="4">
    <source>
        <dbReference type="SAM" id="MobiDB-lite"/>
    </source>
</evidence>
<dbReference type="PROSITE" id="PS00198">
    <property type="entry name" value="4FE4S_FER_1"/>
    <property type="match status" value="1"/>
</dbReference>
<dbReference type="SUPFAM" id="SSF51971">
    <property type="entry name" value="Nucleotide-binding domain"/>
    <property type="match status" value="1"/>
</dbReference>
<dbReference type="AlphaFoldDB" id="A0A956M2L8"/>
<dbReference type="PANTHER" id="PTHR42783">
    <property type="entry name" value="GLUTAMATE SYNTHASE [NADPH] SMALL CHAIN"/>
    <property type="match status" value="1"/>
</dbReference>
<dbReference type="EMBL" id="JAGQHR010001002">
    <property type="protein sequence ID" value="MCA9730125.1"/>
    <property type="molecule type" value="Genomic_DNA"/>
</dbReference>
<evidence type="ECO:0000313" key="7">
    <source>
        <dbReference type="Proteomes" id="UP000697710"/>
    </source>
</evidence>
<evidence type="ECO:0000256" key="1">
    <source>
        <dbReference type="ARBA" id="ARBA00022723"/>
    </source>
</evidence>
<dbReference type="PANTHER" id="PTHR42783:SF3">
    <property type="entry name" value="GLUTAMATE SYNTHASE [NADPH] SMALL CHAIN-RELATED"/>
    <property type="match status" value="1"/>
</dbReference>
<name>A0A956M2L8_UNCEI</name>
<sequence length="436" mass="46001">AITGPRIAIVGAGPAGLAAAHDLTVLGADVALYDRASEPGGLLRSCIPQFRLPAEIVHEDVARILAMGMTFHPDTELTSLAEIRQLQADGFAAVLLALGGGSDRTPEIPGWRRDPATQTAIEYLGAVREDKVQPSARRVLVIGGGNAALDVARTALRRGAESATIVYRRDWRDMRALAREVEDARSDGVRFLTHSSVTEILWDGGRLRGARIAGAGPPGPGECNGPARKGSPRASDAFDGEVHEADAVLSAIGQIHPLAEALASARTGSLEREGIFCAGDFADDPSSVADAIASGRRASGRILAHLSQSGLWRASDRALDTLSSGWLDPVAGSASSPPLPAHEESIADALACLRCDYSLRLVADRCVLCGDCVVRCTEQSLRWTRRPGNNAFVLAVDDSSCTRCGDCLRACPVDALQWSLWTSTNRNIGHPASLAV</sequence>